<name>A0ABD3AYZ6_9GENT</name>
<protein>
    <submittedName>
        <fullName evidence="1">Uncharacterized protein</fullName>
    </submittedName>
</protein>
<keyword evidence="2" id="KW-1185">Reference proteome</keyword>
<evidence type="ECO:0000313" key="2">
    <source>
        <dbReference type="Proteomes" id="UP001630127"/>
    </source>
</evidence>
<proteinExistence type="predicted"/>
<comment type="caution">
    <text evidence="1">The sequence shown here is derived from an EMBL/GenBank/DDBJ whole genome shotgun (WGS) entry which is preliminary data.</text>
</comment>
<sequence length="112" mass="12269">MQSLSAIHRCGAGLVGGELQLELEHLLCVEMTRHAMHAVYPILKSKAEDFGVALITVPGPLLFRVQIYRTSPYIWSTTGQSMRDSGHSTFLSQFELLGLGTFDISLSYVAGV</sequence>
<dbReference type="EMBL" id="JBJUIK010000002">
    <property type="protein sequence ID" value="KAL3536316.1"/>
    <property type="molecule type" value="Genomic_DNA"/>
</dbReference>
<reference evidence="1 2" key="1">
    <citation type="submission" date="2024-11" db="EMBL/GenBank/DDBJ databases">
        <title>A near-complete genome assembly of Cinchona calisaya.</title>
        <authorList>
            <person name="Lian D.C."/>
            <person name="Zhao X.W."/>
            <person name="Wei L."/>
        </authorList>
    </citation>
    <scope>NUCLEOTIDE SEQUENCE [LARGE SCALE GENOMIC DNA]</scope>
    <source>
        <tissue evidence="1">Nenye</tissue>
    </source>
</reference>
<accession>A0ABD3AYZ6</accession>
<dbReference type="AlphaFoldDB" id="A0ABD3AYZ6"/>
<gene>
    <name evidence="1" type="ORF">ACH5RR_004777</name>
</gene>
<dbReference type="Proteomes" id="UP001630127">
    <property type="component" value="Unassembled WGS sequence"/>
</dbReference>
<evidence type="ECO:0000313" key="1">
    <source>
        <dbReference type="EMBL" id="KAL3536316.1"/>
    </source>
</evidence>
<organism evidence="1 2">
    <name type="scientific">Cinchona calisaya</name>
    <dbReference type="NCBI Taxonomy" id="153742"/>
    <lineage>
        <taxon>Eukaryota</taxon>
        <taxon>Viridiplantae</taxon>
        <taxon>Streptophyta</taxon>
        <taxon>Embryophyta</taxon>
        <taxon>Tracheophyta</taxon>
        <taxon>Spermatophyta</taxon>
        <taxon>Magnoliopsida</taxon>
        <taxon>eudicotyledons</taxon>
        <taxon>Gunneridae</taxon>
        <taxon>Pentapetalae</taxon>
        <taxon>asterids</taxon>
        <taxon>lamiids</taxon>
        <taxon>Gentianales</taxon>
        <taxon>Rubiaceae</taxon>
        <taxon>Cinchonoideae</taxon>
        <taxon>Cinchoneae</taxon>
        <taxon>Cinchona</taxon>
    </lineage>
</organism>